<dbReference type="OrthoDB" id="5197468at2"/>
<evidence type="ECO:0000259" key="2">
    <source>
        <dbReference type="Pfam" id="PF19803"/>
    </source>
</evidence>
<evidence type="ECO:0000313" key="3">
    <source>
        <dbReference type="EMBL" id="QQB46470.1"/>
    </source>
</evidence>
<organism evidence="3 4">
    <name type="scientific">Corynebacterium glucuronolyticum</name>
    <dbReference type="NCBI Taxonomy" id="39791"/>
    <lineage>
        <taxon>Bacteria</taxon>
        <taxon>Bacillati</taxon>
        <taxon>Actinomycetota</taxon>
        <taxon>Actinomycetes</taxon>
        <taxon>Mycobacteriales</taxon>
        <taxon>Corynebacteriaceae</taxon>
        <taxon>Corynebacterium</taxon>
    </lineage>
</organism>
<dbReference type="InterPro" id="IPR046253">
    <property type="entry name" value="DUF6286"/>
</dbReference>
<dbReference type="Pfam" id="PF19803">
    <property type="entry name" value="DUF6286"/>
    <property type="match status" value="1"/>
</dbReference>
<evidence type="ECO:0000256" key="1">
    <source>
        <dbReference type="SAM" id="Phobius"/>
    </source>
</evidence>
<proteinExistence type="predicted"/>
<dbReference type="RefSeq" id="WP_005390557.1">
    <property type="nucleotide sequence ID" value="NZ_CP066007.1"/>
</dbReference>
<dbReference type="Proteomes" id="UP000596145">
    <property type="component" value="Chromosome"/>
</dbReference>
<sequence>MNEVDTISTSSYLGSEPVRDPGAKWVSVILGILLVAFAIIIGREFWVLYGDTTATSWLEPVYSWIGTLTYQSWMFPVGILLCVIALVLLCVTFWPRKSTHRQIESATSLWMRPIDIARLCTAQAEKVPGVLHAHSTVTPKHITVSVNGDTTTAEDLTRRVTEHLTPHLAHVAGAPTLTVHVKEPEGVTEQ</sequence>
<dbReference type="AlphaFoldDB" id="A0A7T4JV43"/>
<protein>
    <recommendedName>
        <fullName evidence="2">DUF6286 domain-containing protein</fullName>
    </recommendedName>
</protein>
<dbReference type="EMBL" id="CP066007">
    <property type="protein sequence ID" value="QQB46470.1"/>
    <property type="molecule type" value="Genomic_DNA"/>
</dbReference>
<dbReference type="GeneID" id="92759226"/>
<feature type="transmembrane region" description="Helical" evidence="1">
    <location>
        <begin position="73"/>
        <end position="94"/>
    </location>
</feature>
<accession>A0A7T4JV43</accession>
<keyword evidence="1" id="KW-1133">Transmembrane helix</keyword>
<reference evidence="3 4" key="1">
    <citation type="submission" date="2020-12" db="EMBL/GenBank/DDBJ databases">
        <title>FDA dAtabase for Regulatory Grade micrObial Sequences (FDA-ARGOS): Supporting development and validation of Infectious Disease Dx tests.</title>
        <authorList>
            <person name="Sproer C."/>
            <person name="Gronow S."/>
            <person name="Severitt S."/>
            <person name="Schroder I."/>
            <person name="Tallon L."/>
            <person name="Sadzewicz L."/>
            <person name="Zhao X."/>
            <person name="Boylan J."/>
            <person name="Ott S."/>
            <person name="Bowen H."/>
            <person name="Vavikolanu K."/>
            <person name="Mehta A."/>
            <person name="Aluvathingal J."/>
            <person name="Nadendla S."/>
            <person name="Lowell S."/>
            <person name="Myers T."/>
            <person name="Yan Y."/>
            <person name="Sichtig H."/>
        </authorList>
    </citation>
    <scope>NUCLEOTIDE SEQUENCE [LARGE SCALE GENOMIC DNA]</scope>
    <source>
        <strain evidence="3 4">FDAARGOS_1053</strain>
    </source>
</reference>
<feature type="transmembrane region" description="Helical" evidence="1">
    <location>
        <begin position="25"/>
        <end position="49"/>
    </location>
</feature>
<keyword evidence="1" id="KW-0812">Transmembrane</keyword>
<gene>
    <name evidence="3" type="ORF">I6I10_00455</name>
</gene>
<feature type="domain" description="DUF6286" evidence="2">
    <location>
        <begin position="83"/>
        <end position="182"/>
    </location>
</feature>
<keyword evidence="1" id="KW-0472">Membrane</keyword>
<evidence type="ECO:0000313" key="4">
    <source>
        <dbReference type="Proteomes" id="UP000596145"/>
    </source>
</evidence>
<name>A0A7T4JV43_9CORY</name>